<keyword evidence="3" id="KW-0121">Carboxypeptidase</keyword>
<evidence type="ECO:0000256" key="4">
    <source>
        <dbReference type="ARBA" id="ARBA00022670"/>
    </source>
</evidence>
<evidence type="ECO:0000256" key="9">
    <source>
        <dbReference type="ARBA" id="ARBA00023049"/>
    </source>
</evidence>
<organism evidence="12 13">
    <name type="scientific">Thamnocephalis sphaerospora</name>
    <dbReference type="NCBI Taxonomy" id="78915"/>
    <lineage>
        <taxon>Eukaryota</taxon>
        <taxon>Fungi</taxon>
        <taxon>Fungi incertae sedis</taxon>
        <taxon>Zoopagomycota</taxon>
        <taxon>Zoopagomycotina</taxon>
        <taxon>Zoopagomycetes</taxon>
        <taxon>Zoopagales</taxon>
        <taxon>Sigmoideomycetaceae</taxon>
        <taxon>Thamnocephalis</taxon>
    </lineage>
</organism>
<dbReference type="Proteomes" id="UP000271241">
    <property type="component" value="Unassembled WGS sequence"/>
</dbReference>
<dbReference type="InterPro" id="IPR057246">
    <property type="entry name" value="CARBOXYPEPT_ZN_1"/>
</dbReference>
<dbReference type="GO" id="GO:0008270">
    <property type="term" value="F:zinc ion binding"/>
    <property type="evidence" value="ECO:0007669"/>
    <property type="project" value="InterPro"/>
</dbReference>
<dbReference type="PANTHER" id="PTHR11705">
    <property type="entry name" value="PROTEASE FAMILY M14 CARBOXYPEPTIDASE A,B"/>
    <property type="match status" value="1"/>
</dbReference>
<keyword evidence="8" id="KW-0862">Zinc</keyword>
<dbReference type="SUPFAM" id="SSF53187">
    <property type="entry name" value="Zn-dependent exopeptidases"/>
    <property type="match status" value="1"/>
</dbReference>
<gene>
    <name evidence="12" type="ORF">THASP1DRAFT_17716</name>
</gene>
<evidence type="ECO:0000256" key="7">
    <source>
        <dbReference type="ARBA" id="ARBA00022801"/>
    </source>
</evidence>
<evidence type="ECO:0000256" key="2">
    <source>
        <dbReference type="ARBA" id="ARBA00005988"/>
    </source>
</evidence>
<keyword evidence="5" id="KW-0479">Metal-binding</keyword>
<dbReference type="GO" id="GO:0006508">
    <property type="term" value="P:proteolysis"/>
    <property type="evidence" value="ECO:0007669"/>
    <property type="project" value="UniProtKB-KW"/>
</dbReference>
<dbReference type="GO" id="GO:0005615">
    <property type="term" value="C:extracellular space"/>
    <property type="evidence" value="ECO:0007669"/>
    <property type="project" value="TreeGrafter"/>
</dbReference>
<feature type="active site" description="Proton donor/acceptor" evidence="10">
    <location>
        <position position="272"/>
    </location>
</feature>
<dbReference type="Pfam" id="PF00246">
    <property type="entry name" value="Peptidase_M14"/>
    <property type="match status" value="1"/>
</dbReference>
<feature type="domain" description="Peptidase M14" evidence="11">
    <location>
        <begin position="6"/>
        <end position="309"/>
    </location>
</feature>
<dbReference type="Gene3D" id="3.40.630.10">
    <property type="entry name" value="Zn peptidases"/>
    <property type="match status" value="1"/>
</dbReference>
<dbReference type="OrthoDB" id="3626597at2759"/>
<dbReference type="PRINTS" id="PR00765">
    <property type="entry name" value="CRBOXYPTASEA"/>
</dbReference>
<comment type="similarity">
    <text evidence="2 10">Belongs to the peptidase M14 family.</text>
</comment>
<proteinExistence type="inferred from homology"/>
<accession>A0A4P9XMB5</accession>
<dbReference type="PROSITE" id="PS52035">
    <property type="entry name" value="PEPTIDASE_M14"/>
    <property type="match status" value="1"/>
</dbReference>
<evidence type="ECO:0000313" key="13">
    <source>
        <dbReference type="Proteomes" id="UP000271241"/>
    </source>
</evidence>
<dbReference type="FunFam" id="3.40.630.10:FF:000084">
    <property type="entry name" value="Carboxypeptidase B2"/>
    <property type="match status" value="1"/>
</dbReference>
<dbReference type="EMBL" id="KZ992782">
    <property type="protein sequence ID" value="RKP06996.1"/>
    <property type="molecule type" value="Genomic_DNA"/>
</dbReference>
<keyword evidence="4" id="KW-0645">Protease</keyword>
<keyword evidence="13" id="KW-1185">Reference proteome</keyword>
<evidence type="ECO:0000259" key="11">
    <source>
        <dbReference type="PROSITE" id="PS52035"/>
    </source>
</evidence>
<evidence type="ECO:0000313" key="12">
    <source>
        <dbReference type="EMBL" id="RKP06996.1"/>
    </source>
</evidence>
<evidence type="ECO:0000256" key="1">
    <source>
        <dbReference type="ARBA" id="ARBA00001947"/>
    </source>
</evidence>
<dbReference type="PROSITE" id="PS00132">
    <property type="entry name" value="CARBOXYPEPT_ZN_1"/>
    <property type="match status" value="1"/>
</dbReference>
<comment type="cofactor">
    <cofactor evidence="1">
        <name>Zn(2+)</name>
        <dbReference type="ChEBI" id="CHEBI:29105"/>
    </cofactor>
</comment>
<dbReference type="PANTHER" id="PTHR11705:SF143">
    <property type="entry name" value="SLL0236 PROTEIN"/>
    <property type="match status" value="1"/>
</dbReference>
<evidence type="ECO:0000256" key="10">
    <source>
        <dbReference type="PROSITE-ProRule" id="PRU01379"/>
    </source>
</evidence>
<keyword evidence="6" id="KW-0732">Signal</keyword>
<dbReference type="GO" id="GO:0004181">
    <property type="term" value="F:metallocarboxypeptidase activity"/>
    <property type="evidence" value="ECO:0007669"/>
    <property type="project" value="InterPro"/>
</dbReference>
<evidence type="ECO:0000256" key="5">
    <source>
        <dbReference type="ARBA" id="ARBA00022723"/>
    </source>
</evidence>
<keyword evidence="7" id="KW-0378">Hydrolase</keyword>
<evidence type="ECO:0000256" key="3">
    <source>
        <dbReference type="ARBA" id="ARBA00022645"/>
    </source>
</evidence>
<reference evidence="13" key="1">
    <citation type="journal article" date="2018" name="Nat. Microbiol.">
        <title>Leveraging single-cell genomics to expand the fungal tree of life.</title>
        <authorList>
            <person name="Ahrendt S.R."/>
            <person name="Quandt C.A."/>
            <person name="Ciobanu D."/>
            <person name="Clum A."/>
            <person name="Salamov A."/>
            <person name="Andreopoulos B."/>
            <person name="Cheng J.F."/>
            <person name="Woyke T."/>
            <person name="Pelin A."/>
            <person name="Henrissat B."/>
            <person name="Reynolds N.K."/>
            <person name="Benny G.L."/>
            <person name="Smith M.E."/>
            <person name="James T.Y."/>
            <person name="Grigoriev I.V."/>
        </authorList>
    </citation>
    <scope>NUCLEOTIDE SEQUENCE [LARGE SCALE GENOMIC DNA]</scope>
    <source>
        <strain evidence="13">RSA 1356</strain>
    </source>
</reference>
<dbReference type="STRING" id="78915.A0A4P9XMB5"/>
<keyword evidence="9" id="KW-0482">Metalloprotease</keyword>
<evidence type="ECO:0000256" key="6">
    <source>
        <dbReference type="ARBA" id="ARBA00022729"/>
    </source>
</evidence>
<name>A0A4P9XMB5_9FUNG</name>
<dbReference type="AlphaFoldDB" id="A0A4P9XMB5"/>
<sequence length="315" mass="35916">MDWHADYHRYSEILTFFQALAARSPDLVKLKVFGLTHEGRFLMRVTIGPHKRSEDPDRKRIWLQAMQHAREWISGATVQYIAESLVNGYGRDPAITRMLDAVEVVLVPVANPDGYEYSWMGERLWRKNRRPIQPGVFGVDMNRNWPDHWNNGGSSPDPRSDVYMGPFAASEPEVQALMNEFRATPNIVGAIDYHSYSQLLLYPVGYTLMPSVYQPQFRELGQVFQKAIGDQTPFVPEQSSQLYIASGGAEDWWFGDQTAKERGGRIYSICIELNPSERENMVGFLLPPSAIRSVGEEQVRGLMAFVSYTLEHPLL</sequence>
<protein>
    <recommendedName>
        <fullName evidence="11">Peptidase M14 domain-containing protein</fullName>
    </recommendedName>
</protein>
<dbReference type="SMART" id="SM00631">
    <property type="entry name" value="Zn_pept"/>
    <property type="match status" value="1"/>
</dbReference>
<dbReference type="InterPro" id="IPR000834">
    <property type="entry name" value="Peptidase_M14"/>
</dbReference>
<evidence type="ECO:0000256" key="8">
    <source>
        <dbReference type="ARBA" id="ARBA00022833"/>
    </source>
</evidence>